<evidence type="ECO:0000313" key="1">
    <source>
        <dbReference type="EMBL" id="EDU90058.1"/>
    </source>
</evidence>
<dbReference type="BioCyc" id="ECOL478008-HMP:G76-483590-MONOMER"/>
<accession>A0A0H3PL80</accession>
<organism evidence="1 2">
    <name type="scientific">Escherichia coli O157:H7 (strain EC869)</name>
    <dbReference type="NCBI Taxonomy" id="478008"/>
    <lineage>
        <taxon>Bacteria</taxon>
        <taxon>Pseudomonadati</taxon>
        <taxon>Pseudomonadota</taxon>
        <taxon>Gammaproteobacteria</taxon>
        <taxon>Enterobacterales</taxon>
        <taxon>Enterobacteriaceae</taxon>
        <taxon>Escherichia</taxon>
    </lineage>
</organism>
<dbReference type="AlphaFoldDB" id="A0A0H3PL80"/>
<evidence type="ECO:0000313" key="2">
    <source>
        <dbReference type="Proteomes" id="UP000004641"/>
    </source>
</evidence>
<name>A0A0H3PL80_ECO5C</name>
<dbReference type="Proteomes" id="UP000004641">
    <property type="component" value="Unassembled WGS sequence"/>
</dbReference>
<reference evidence="1 2" key="1">
    <citation type="journal article" date="2011" name="Appl. Environ. Microbiol.">
        <title>Genome signatures of Escherichia coli O157:H7 isolates from the bovine host reservoir.</title>
        <authorList>
            <person name="Eppinger M."/>
            <person name="Mammel M.K."/>
            <person name="Leclerc J.E."/>
            <person name="Ravel J."/>
            <person name="Cebula T.A."/>
        </authorList>
    </citation>
    <scope>NUCLEOTIDE SEQUENCE [LARGE SCALE GENOMIC DNA]</scope>
    <source>
        <strain evidence="1 2">EC869</strain>
    </source>
</reference>
<comment type="caution">
    <text evidence="1">The sequence shown here is derived from an EMBL/GenBank/DDBJ whole genome shotgun (WGS) entry which is preliminary data.</text>
</comment>
<sequence length="38" mass="4004">MVPVVHFSASLSTGPKPTMLAALFPPGSLNKYPLFTDA</sequence>
<proteinExistence type="predicted"/>
<protein>
    <submittedName>
        <fullName evidence="1">Uncharacterized protein</fullName>
    </submittedName>
</protein>
<gene>
    <name evidence="1" type="ORF">ECH7EC869_3758</name>
</gene>
<dbReference type="EMBL" id="ABHU01000015">
    <property type="protein sequence ID" value="EDU90058.1"/>
    <property type="molecule type" value="Genomic_DNA"/>
</dbReference>